<dbReference type="EMBL" id="PJQY01000053">
    <property type="protein sequence ID" value="PQQ19857.1"/>
    <property type="molecule type" value="Genomic_DNA"/>
</dbReference>
<proteinExistence type="predicted"/>
<sequence>MKWWWREKSEVGAVASRREGLEMEFPQSRAGQWLIYDHPAARLVMRGILLDRKGLIYDHPAARLVMRGVQSARRLFLELQIGCGEMVVARLERGLKLEMEFPVLGTVPICNLRDPKGIVAEEQVLGSSFLALFEFPLVRISCRL</sequence>
<dbReference type="Proteomes" id="UP000250321">
    <property type="component" value="Unassembled WGS sequence"/>
</dbReference>
<name>A0A314ZNR1_PRUYE</name>
<organism evidence="1 2">
    <name type="scientific">Prunus yedoensis var. nudiflora</name>
    <dbReference type="NCBI Taxonomy" id="2094558"/>
    <lineage>
        <taxon>Eukaryota</taxon>
        <taxon>Viridiplantae</taxon>
        <taxon>Streptophyta</taxon>
        <taxon>Embryophyta</taxon>
        <taxon>Tracheophyta</taxon>
        <taxon>Spermatophyta</taxon>
        <taxon>Magnoliopsida</taxon>
        <taxon>eudicotyledons</taxon>
        <taxon>Gunneridae</taxon>
        <taxon>Pentapetalae</taxon>
        <taxon>rosids</taxon>
        <taxon>fabids</taxon>
        <taxon>Rosales</taxon>
        <taxon>Rosaceae</taxon>
        <taxon>Amygdaloideae</taxon>
        <taxon>Amygdaleae</taxon>
        <taxon>Prunus</taxon>
    </lineage>
</organism>
<evidence type="ECO:0000313" key="1">
    <source>
        <dbReference type="EMBL" id="PQQ19857.1"/>
    </source>
</evidence>
<reference evidence="1 2" key="1">
    <citation type="submission" date="2018-02" db="EMBL/GenBank/DDBJ databases">
        <title>Draft genome of wild Prunus yedoensis var. nudiflora.</title>
        <authorList>
            <person name="Baek S."/>
            <person name="Kim J.-H."/>
            <person name="Choi K."/>
            <person name="Kim G.-B."/>
            <person name="Cho A."/>
            <person name="Jang H."/>
            <person name="Shin C.-H."/>
            <person name="Yu H.-J."/>
            <person name="Mun J.-H."/>
        </authorList>
    </citation>
    <scope>NUCLEOTIDE SEQUENCE [LARGE SCALE GENOMIC DNA]</scope>
    <source>
        <strain evidence="2">cv. Jeju island</strain>
        <tissue evidence="1">Leaf</tissue>
    </source>
</reference>
<accession>A0A314ZNR1</accession>
<gene>
    <name evidence="1" type="ORF">Pyn_21060</name>
</gene>
<comment type="caution">
    <text evidence="1">The sequence shown here is derived from an EMBL/GenBank/DDBJ whole genome shotgun (WGS) entry which is preliminary data.</text>
</comment>
<keyword evidence="2" id="KW-1185">Reference proteome</keyword>
<evidence type="ECO:0000313" key="2">
    <source>
        <dbReference type="Proteomes" id="UP000250321"/>
    </source>
</evidence>
<dbReference type="AlphaFoldDB" id="A0A314ZNR1"/>
<protein>
    <submittedName>
        <fullName evidence="1">Uncharacterized protein</fullName>
    </submittedName>
</protein>